<keyword evidence="5" id="KW-1185">Reference proteome</keyword>
<dbReference type="OrthoDB" id="40950at2157"/>
<dbReference type="AlphaFoldDB" id="A0A3R9PHZ1"/>
<proteinExistence type="predicted"/>
<dbReference type="GO" id="GO:0004521">
    <property type="term" value="F:RNA endonuclease activity"/>
    <property type="evidence" value="ECO:0007669"/>
    <property type="project" value="TreeGrafter"/>
</dbReference>
<dbReference type="RefSeq" id="WP_125671440.1">
    <property type="nucleotide sequence ID" value="NZ_RCOS01000087.1"/>
</dbReference>
<dbReference type="GO" id="GO:0016787">
    <property type="term" value="F:hydrolase activity"/>
    <property type="evidence" value="ECO:0007669"/>
    <property type="project" value="UniProtKB-KW"/>
</dbReference>
<evidence type="ECO:0000256" key="1">
    <source>
        <dbReference type="ARBA" id="ARBA00022801"/>
    </source>
</evidence>
<dbReference type="SUPFAM" id="SSF56281">
    <property type="entry name" value="Metallo-hydrolase/oxidoreductase"/>
    <property type="match status" value="1"/>
</dbReference>
<evidence type="ECO:0000313" key="5">
    <source>
        <dbReference type="Proteomes" id="UP000277582"/>
    </source>
</evidence>
<evidence type="ECO:0000313" key="4">
    <source>
        <dbReference type="EMBL" id="RSN74735.1"/>
    </source>
</evidence>
<dbReference type="PANTHER" id="PTHR11203:SF37">
    <property type="entry name" value="INTEGRATOR COMPLEX SUBUNIT 11"/>
    <property type="match status" value="1"/>
</dbReference>
<organism evidence="4 5">
    <name type="scientific">Candidatus Methanodesulfokora washburnensis</name>
    <dbReference type="NCBI Taxonomy" id="2478471"/>
    <lineage>
        <taxon>Archaea</taxon>
        <taxon>Thermoproteota</taxon>
        <taxon>Candidatus Korarchaeia</taxon>
        <taxon>Candidatus Korarchaeia incertae sedis</taxon>
        <taxon>Candidatus Methanodesulfokora</taxon>
    </lineage>
</organism>
<dbReference type="Pfam" id="PF00753">
    <property type="entry name" value="Lactamase_B"/>
    <property type="match status" value="1"/>
</dbReference>
<dbReference type="Pfam" id="PF07521">
    <property type="entry name" value="RMMBL"/>
    <property type="match status" value="1"/>
</dbReference>
<dbReference type="CDD" id="cd16295">
    <property type="entry name" value="TTHA0252-CPSF-like_MBL-fold"/>
    <property type="match status" value="1"/>
</dbReference>
<dbReference type="InterPro" id="IPR050698">
    <property type="entry name" value="MBL"/>
</dbReference>
<dbReference type="Pfam" id="PF10996">
    <property type="entry name" value="Beta-Casp"/>
    <property type="match status" value="1"/>
</dbReference>
<protein>
    <submittedName>
        <fullName evidence="4">MBL fold metallo-hydrolase</fullName>
    </submittedName>
</protein>
<feature type="domain" description="Beta-Casp" evidence="3">
    <location>
        <begin position="231"/>
        <end position="353"/>
    </location>
</feature>
<dbReference type="Gene3D" id="3.40.50.10890">
    <property type="match status" value="1"/>
</dbReference>
<dbReference type="SMART" id="SM01027">
    <property type="entry name" value="Beta-Casp"/>
    <property type="match status" value="1"/>
</dbReference>
<name>A0A3R9PHZ1_9CREN</name>
<dbReference type="EMBL" id="RCOS01000087">
    <property type="protein sequence ID" value="RSN74735.1"/>
    <property type="molecule type" value="Genomic_DNA"/>
</dbReference>
<keyword evidence="1 4" id="KW-0378">Hydrolase</keyword>
<dbReference type="InterPro" id="IPR001279">
    <property type="entry name" value="Metallo-B-lactamas"/>
</dbReference>
<dbReference type="SMART" id="SM00849">
    <property type="entry name" value="Lactamase_B"/>
    <property type="match status" value="1"/>
</dbReference>
<evidence type="ECO:0000259" key="2">
    <source>
        <dbReference type="SMART" id="SM00849"/>
    </source>
</evidence>
<dbReference type="Gene3D" id="3.60.15.10">
    <property type="entry name" value="Ribonuclease Z/Hydroxyacylglutathione hydrolase-like"/>
    <property type="match status" value="1"/>
</dbReference>
<dbReference type="InterPro" id="IPR036866">
    <property type="entry name" value="RibonucZ/Hydroxyglut_hydro"/>
</dbReference>
<dbReference type="InterPro" id="IPR011108">
    <property type="entry name" value="RMMBL"/>
</dbReference>
<dbReference type="InterPro" id="IPR022712">
    <property type="entry name" value="Beta_Casp"/>
</dbReference>
<dbReference type="Proteomes" id="UP000277582">
    <property type="component" value="Unassembled WGS sequence"/>
</dbReference>
<evidence type="ECO:0000259" key="3">
    <source>
        <dbReference type="SMART" id="SM01027"/>
    </source>
</evidence>
<dbReference type="PANTHER" id="PTHR11203">
    <property type="entry name" value="CLEAVAGE AND POLYADENYLATION SPECIFICITY FACTOR FAMILY MEMBER"/>
    <property type="match status" value="1"/>
</dbReference>
<sequence length="437" mass="49566">MSIALRFLGGAREVGRSCIELELGESGRILLDSGINLGSGDRNPIEPFGKVDALLLTHAHLDHSGYSPEIVKSHDCPLFSLPPTRDLSELLLLDLLSLTPKEERTFTHEDVMYLRKKEKLVSYEIPFTLRNAEIIFFDAGHVLGSAMIYIKFNGKRILYTGDINLTNTRTVRGAQLDLPAVDYLIIESTYGGNSDVHPSRKKVERKFVMDIEKVIESGGKVLVPVFALGRAQEVLLTLIDHMDSGVLQKVPIFVDGMIKEVNKIYTIHWFWLRPELRNKIRALRKSPFDHPYVDEVRDRREIVDINEPYIVVTTSGMLQGGPVLDYLKYIGTDRRNLIYLTGYQVKGTLGRELLDGKRDITLPRTGETVHIEADVKFADFSAHADQVNLLRFISSIKDLKEIFLVHGEEEKMIDLEKKIDERGLTVYRPSLGELVRL</sequence>
<feature type="domain" description="Metallo-beta-lactamase" evidence="2">
    <location>
        <begin position="15"/>
        <end position="218"/>
    </location>
</feature>
<comment type="caution">
    <text evidence="4">The sequence shown here is derived from an EMBL/GenBank/DDBJ whole genome shotgun (WGS) entry which is preliminary data.</text>
</comment>
<accession>A0A3R9PHZ1</accession>
<reference evidence="4 5" key="1">
    <citation type="submission" date="2018-10" db="EMBL/GenBank/DDBJ databases">
        <title>Co-occurring genomic capacity for anaerobic methane metabolism and dissimilatory sulfite reduction discovered in the Korarchaeota.</title>
        <authorList>
            <person name="Mckay L.J."/>
            <person name="Dlakic M."/>
            <person name="Fields M.W."/>
            <person name="Delmont T.O."/>
            <person name="Eren A.M."/>
            <person name="Jay Z.J."/>
            <person name="Klingelsmith K.B."/>
            <person name="Rusch D.B."/>
            <person name="Inskeep W.P."/>
        </authorList>
    </citation>
    <scope>NUCLEOTIDE SEQUENCE [LARGE SCALE GENOMIC DNA]</scope>
    <source>
        <strain evidence="4 5">MDKW</strain>
    </source>
</reference>
<gene>
    <name evidence="4" type="ORF">D6D85_07765</name>
</gene>